<evidence type="ECO:0000313" key="3">
    <source>
        <dbReference type="Proteomes" id="UP000516380"/>
    </source>
</evidence>
<dbReference type="Gene3D" id="3.40.50.920">
    <property type="match status" value="1"/>
</dbReference>
<dbReference type="PANTHER" id="PTHR32154:SF20">
    <property type="entry name" value="2-OXOGLUTARATE OXIDOREDUCTASE SUBUNIT KORA"/>
    <property type="match status" value="1"/>
</dbReference>
<dbReference type="EMBL" id="AP023343">
    <property type="protein sequence ID" value="BCI86874.1"/>
    <property type="molecule type" value="Genomic_DNA"/>
</dbReference>
<reference evidence="2 3" key="1">
    <citation type="submission" date="2020-07" db="EMBL/GenBank/DDBJ databases">
        <title>Mycobacterium kansasii (former subtype) with zoonotic potential isolated from diseased indoor pet cat, Japan.</title>
        <authorList>
            <person name="Fukano H."/>
            <person name="Terazono T."/>
            <person name="Hoshino Y."/>
        </authorList>
    </citation>
    <scope>NUCLEOTIDE SEQUENCE [LARGE SCALE GENOMIC DNA]</scope>
    <source>
        <strain evidence="2 3">Kuro-I</strain>
    </source>
</reference>
<organism evidence="2 3">
    <name type="scientific">Mycobacterium kansasii</name>
    <dbReference type="NCBI Taxonomy" id="1768"/>
    <lineage>
        <taxon>Bacteria</taxon>
        <taxon>Bacillati</taxon>
        <taxon>Actinomycetota</taxon>
        <taxon>Actinomycetes</taxon>
        <taxon>Mycobacteriales</taxon>
        <taxon>Mycobacteriaceae</taxon>
        <taxon>Mycobacterium</taxon>
    </lineage>
</organism>
<accession>A0A7G1I8W2</accession>
<dbReference type="PANTHER" id="PTHR32154">
    <property type="entry name" value="PYRUVATE-FLAVODOXIN OXIDOREDUCTASE-RELATED"/>
    <property type="match status" value="1"/>
</dbReference>
<dbReference type="InterPro" id="IPR050722">
    <property type="entry name" value="Pyruvate:ferred/Flavod_OxRd"/>
</dbReference>
<keyword evidence="3" id="KW-1185">Reference proteome</keyword>
<dbReference type="Proteomes" id="UP000516380">
    <property type="component" value="Chromosome"/>
</dbReference>
<evidence type="ECO:0000313" key="2">
    <source>
        <dbReference type="EMBL" id="BCI86874.1"/>
    </source>
</evidence>
<dbReference type="SUPFAM" id="SSF52922">
    <property type="entry name" value="TK C-terminal domain-like"/>
    <property type="match status" value="1"/>
</dbReference>
<dbReference type="InterPro" id="IPR009014">
    <property type="entry name" value="Transketo_C/PFOR_II"/>
</dbReference>
<name>A0A7G1I8W2_MYCKA</name>
<dbReference type="AlphaFoldDB" id="A0A7G1I8W2"/>
<proteinExistence type="predicted"/>
<sequence length="149" mass="16329">MIGWGSSYGPIGEACRRARRKGIKVAHAHLRYLSPLPANLGDVLRRYPQVVAPEMNLGQLALVLRGKYLVDIQSVTKVQGLSFLADEIGRVIRAALGGTLAEIEQDKTMVAKLGAAPLERELSNDRRRAPVGRRPPARDQAMRRSGAHD</sequence>
<dbReference type="GO" id="GO:0006979">
    <property type="term" value="P:response to oxidative stress"/>
    <property type="evidence" value="ECO:0007669"/>
    <property type="project" value="TreeGrafter"/>
</dbReference>
<evidence type="ECO:0000256" key="1">
    <source>
        <dbReference type="SAM" id="MobiDB-lite"/>
    </source>
</evidence>
<feature type="region of interest" description="Disordered" evidence="1">
    <location>
        <begin position="121"/>
        <end position="149"/>
    </location>
</feature>
<feature type="compositionally biased region" description="Basic and acidic residues" evidence="1">
    <location>
        <begin position="136"/>
        <end position="149"/>
    </location>
</feature>
<gene>
    <name evidence="2" type="ORF">NIIDMKKI_20800</name>
</gene>
<protein>
    <submittedName>
        <fullName evidence="2">Uncharacterized protein</fullName>
    </submittedName>
</protein>